<dbReference type="AlphaFoldDB" id="A0A1I3ILP0"/>
<name>A0A1I3ILP0_9RHOB</name>
<gene>
    <name evidence="3" type="ORF">SAMN05216258_107123</name>
</gene>
<accession>A0A1I3ILP0</accession>
<dbReference type="EMBL" id="FOQH01000007">
    <property type="protein sequence ID" value="SFI48799.1"/>
    <property type="molecule type" value="Genomic_DNA"/>
</dbReference>
<evidence type="ECO:0000256" key="1">
    <source>
        <dbReference type="ARBA" id="ARBA00005947"/>
    </source>
</evidence>
<dbReference type="InterPro" id="IPR023801">
    <property type="entry name" value="His_deacetylse_dom"/>
</dbReference>
<dbReference type="CDD" id="cd11599">
    <property type="entry name" value="HDAC_classII_2"/>
    <property type="match status" value="1"/>
</dbReference>
<dbReference type="InterPro" id="IPR000286">
    <property type="entry name" value="HDACs"/>
</dbReference>
<evidence type="ECO:0000313" key="3">
    <source>
        <dbReference type="EMBL" id="SFI48799.1"/>
    </source>
</evidence>
<dbReference type="Proteomes" id="UP000199377">
    <property type="component" value="Unassembled WGS sequence"/>
</dbReference>
<dbReference type="RefSeq" id="WP_177236286.1">
    <property type="nucleotide sequence ID" value="NZ_FOQH01000007.1"/>
</dbReference>
<dbReference type="Pfam" id="PF00850">
    <property type="entry name" value="Hist_deacetyl"/>
    <property type="match status" value="1"/>
</dbReference>
<proteinExistence type="inferred from homology"/>
<comment type="similarity">
    <text evidence="1">Belongs to the histone deacetylase family.</text>
</comment>
<dbReference type="PANTHER" id="PTHR10625:SF10">
    <property type="entry name" value="HISTONE DEACETYLASE HDAC1"/>
    <property type="match status" value="1"/>
</dbReference>
<dbReference type="GO" id="GO:0040029">
    <property type="term" value="P:epigenetic regulation of gene expression"/>
    <property type="evidence" value="ECO:0007669"/>
    <property type="project" value="TreeGrafter"/>
</dbReference>
<feature type="domain" description="Histone deacetylase" evidence="2">
    <location>
        <begin position="20"/>
        <end position="306"/>
    </location>
</feature>
<evidence type="ECO:0000313" key="4">
    <source>
        <dbReference type="Proteomes" id="UP000199377"/>
    </source>
</evidence>
<dbReference type="STRING" id="1114924.SAMN05216258_107123"/>
<dbReference type="InterPro" id="IPR023696">
    <property type="entry name" value="Ureohydrolase_dom_sf"/>
</dbReference>
<organism evidence="3 4">
    <name type="scientific">Albimonas pacifica</name>
    <dbReference type="NCBI Taxonomy" id="1114924"/>
    <lineage>
        <taxon>Bacteria</taxon>
        <taxon>Pseudomonadati</taxon>
        <taxon>Pseudomonadota</taxon>
        <taxon>Alphaproteobacteria</taxon>
        <taxon>Rhodobacterales</taxon>
        <taxon>Paracoccaceae</taxon>
        <taxon>Albimonas</taxon>
    </lineage>
</organism>
<dbReference type="GO" id="GO:0004407">
    <property type="term" value="F:histone deacetylase activity"/>
    <property type="evidence" value="ECO:0007669"/>
    <property type="project" value="TreeGrafter"/>
</dbReference>
<dbReference type="Gene3D" id="3.40.800.20">
    <property type="entry name" value="Histone deacetylase domain"/>
    <property type="match status" value="1"/>
</dbReference>
<protein>
    <submittedName>
        <fullName evidence="3">Acetoin utilization deacetylase AcuC</fullName>
    </submittedName>
</protein>
<dbReference type="InterPro" id="IPR037138">
    <property type="entry name" value="His_deacetylse_dom_sf"/>
</dbReference>
<evidence type="ECO:0000259" key="2">
    <source>
        <dbReference type="Pfam" id="PF00850"/>
    </source>
</evidence>
<sequence>MTLALIHHESSLGHVEPPGHPERVDRIKAVAAALEDERFAHLRRLEAVPADEALLRLAHPQRHIDRIRAAIPAEGHAMLDADTWVSPGSLDAALHGAGAAAQAVDLVLDGEANAAFVAMRPPGHHAEPEKPMGFCLFANAAIAALHALETRGLSRVAVVDFDVHHGNGTQAVLWDEGRATFCSSHQWPLYPGTGAESETGAHGNVHNAGLRPGAGGPQFRAVWENRLLPAVAAAAPELIIVSAGFDAHHRDPLAELNLVEADFAWITHRICDLAETCAEGRVVSVLEGGYDLVGLAVSAAAHVQALMERSL</sequence>
<reference evidence="3 4" key="1">
    <citation type="submission" date="2016-10" db="EMBL/GenBank/DDBJ databases">
        <authorList>
            <person name="de Groot N.N."/>
        </authorList>
    </citation>
    <scope>NUCLEOTIDE SEQUENCE [LARGE SCALE GENOMIC DNA]</scope>
    <source>
        <strain evidence="3 4">CGMCC 1.11030</strain>
    </source>
</reference>
<keyword evidence="4" id="KW-1185">Reference proteome</keyword>
<dbReference type="PRINTS" id="PR01270">
    <property type="entry name" value="HDASUPER"/>
</dbReference>
<dbReference type="PANTHER" id="PTHR10625">
    <property type="entry name" value="HISTONE DEACETYLASE HDAC1-RELATED"/>
    <property type="match status" value="1"/>
</dbReference>
<dbReference type="SUPFAM" id="SSF52768">
    <property type="entry name" value="Arginase/deacetylase"/>
    <property type="match status" value="1"/>
</dbReference>